<feature type="chain" id="PRO_5020514053" description="PKD domain-containing protein" evidence="2">
    <location>
        <begin position="29"/>
        <end position="293"/>
    </location>
</feature>
<dbReference type="Proteomes" id="UP000293764">
    <property type="component" value="Unassembled WGS sequence"/>
</dbReference>
<dbReference type="EMBL" id="SDWW01000010">
    <property type="protein sequence ID" value="RYV51903.1"/>
    <property type="molecule type" value="Genomic_DNA"/>
</dbReference>
<protein>
    <recommendedName>
        <fullName evidence="3">PKD domain-containing protein</fullName>
    </recommendedName>
</protein>
<evidence type="ECO:0000313" key="4">
    <source>
        <dbReference type="EMBL" id="RYV51903.1"/>
    </source>
</evidence>
<feature type="signal peptide" evidence="2">
    <location>
        <begin position="1"/>
        <end position="28"/>
    </location>
</feature>
<dbReference type="InterPro" id="IPR000601">
    <property type="entry name" value="PKD_dom"/>
</dbReference>
<dbReference type="RefSeq" id="WP_130101725.1">
    <property type="nucleotide sequence ID" value="NZ_SDWW01000010.1"/>
</dbReference>
<evidence type="ECO:0000256" key="2">
    <source>
        <dbReference type="SAM" id="SignalP"/>
    </source>
</evidence>
<feature type="domain" description="PKD" evidence="3">
    <location>
        <begin position="213"/>
        <end position="257"/>
    </location>
</feature>
<accession>A0A4Q5N3R3</accession>
<evidence type="ECO:0000313" key="5">
    <source>
        <dbReference type="Proteomes" id="UP000293764"/>
    </source>
</evidence>
<gene>
    <name evidence="4" type="ORF">EUA98_05745</name>
</gene>
<name>A0A4Q5N3R3_9MICO</name>
<comment type="caution">
    <text evidence="4">The sequence shown here is derived from an EMBL/GenBank/DDBJ whole genome shotgun (WGS) entry which is preliminary data.</text>
</comment>
<sequence length="293" mass="29543">MQWLTRRLLAAVAIAGVLVGVGAPMALADGATCTSYNLFGVCMVWAGTPATPGDSGGSGSSPGGGSGGTPTIPIIQIDGQDCLPVGLADPQPPQTEAVWAGHTDGAIYHCEVPTGLGGMFVAGYLIPYWSLAAPAAPPDPAALAQQAVASMQLQAVRVGIVPEARAGSVGLVGMPNWMWVSAPDAKTFGPITRTASAGGWDVSATAQVAGVSWDMGDGQVVTCAGPGTPYQASYGASSSPDCGHTYTRQGTHIVRATSHWVVAWSGIGQAGTITLDLTQATDVTIGEAQVLTQ</sequence>
<dbReference type="AlphaFoldDB" id="A0A4Q5N3R3"/>
<organism evidence="4 5">
    <name type="scientific">Pengzhenrongella frigida</name>
    <dbReference type="NCBI Taxonomy" id="1259133"/>
    <lineage>
        <taxon>Bacteria</taxon>
        <taxon>Bacillati</taxon>
        <taxon>Actinomycetota</taxon>
        <taxon>Actinomycetes</taxon>
        <taxon>Micrococcales</taxon>
        <taxon>Pengzhenrongella</taxon>
    </lineage>
</organism>
<feature type="region of interest" description="Disordered" evidence="1">
    <location>
        <begin position="52"/>
        <end position="71"/>
    </location>
</feature>
<feature type="compositionally biased region" description="Gly residues" evidence="1">
    <location>
        <begin position="54"/>
        <end position="68"/>
    </location>
</feature>
<keyword evidence="5" id="KW-1185">Reference proteome</keyword>
<reference evidence="4 5" key="1">
    <citation type="submission" date="2019-01" db="EMBL/GenBank/DDBJ databases">
        <title>Novel species of Cellulomonas.</title>
        <authorList>
            <person name="Liu Q."/>
            <person name="Xin Y.-H."/>
        </authorList>
    </citation>
    <scope>NUCLEOTIDE SEQUENCE [LARGE SCALE GENOMIC DNA]</scope>
    <source>
        <strain evidence="4 5">HLT2-17</strain>
    </source>
</reference>
<proteinExistence type="predicted"/>
<keyword evidence="2" id="KW-0732">Signal</keyword>
<dbReference type="PROSITE" id="PS50093">
    <property type="entry name" value="PKD"/>
    <property type="match status" value="1"/>
</dbReference>
<evidence type="ECO:0000256" key="1">
    <source>
        <dbReference type="SAM" id="MobiDB-lite"/>
    </source>
</evidence>
<dbReference type="OrthoDB" id="3742379at2"/>
<evidence type="ECO:0000259" key="3">
    <source>
        <dbReference type="PROSITE" id="PS50093"/>
    </source>
</evidence>